<keyword evidence="3" id="KW-1185">Reference proteome</keyword>
<evidence type="ECO:0000313" key="3">
    <source>
        <dbReference type="Proteomes" id="UP000183585"/>
    </source>
</evidence>
<dbReference type="EMBL" id="FMCT01000006">
    <property type="protein sequence ID" value="SCF21070.1"/>
    <property type="molecule type" value="Genomic_DNA"/>
</dbReference>
<gene>
    <name evidence="2" type="ORF">GA0070563_106200</name>
</gene>
<evidence type="ECO:0000256" key="1">
    <source>
        <dbReference type="SAM" id="MobiDB-lite"/>
    </source>
</evidence>
<feature type="region of interest" description="Disordered" evidence="1">
    <location>
        <begin position="1"/>
        <end position="38"/>
    </location>
</feature>
<protein>
    <submittedName>
        <fullName evidence="2">Uncharacterized protein</fullName>
    </submittedName>
</protein>
<feature type="compositionally biased region" description="Basic and acidic residues" evidence="1">
    <location>
        <begin position="1"/>
        <end position="13"/>
    </location>
</feature>
<dbReference type="AlphaFoldDB" id="A0A1C4YK82"/>
<accession>A0A1C4YK82</accession>
<sequence length="38" mass="3837">MDDRNAAEARRVAVDAGEQCRLSPGRPVAAGVTGDGPA</sequence>
<dbReference type="Proteomes" id="UP000183585">
    <property type="component" value="Unassembled WGS sequence"/>
</dbReference>
<evidence type="ECO:0000313" key="2">
    <source>
        <dbReference type="EMBL" id="SCF21070.1"/>
    </source>
</evidence>
<name>A0A1C4YK82_9ACTN</name>
<proteinExistence type="predicted"/>
<organism evidence="2 3">
    <name type="scientific">Micromonospora carbonacea</name>
    <dbReference type="NCBI Taxonomy" id="47853"/>
    <lineage>
        <taxon>Bacteria</taxon>
        <taxon>Bacillati</taxon>
        <taxon>Actinomycetota</taxon>
        <taxon>Actinomycetes</taxon>
        <taxon>Micromonosporales</taxon>
        <taxon>Micromonosporaceae</taxon>
        <taxon>Micromonospora</taxon>
    </lineage>
</organism>
<reference evidence="3" key="1">
    <citation type="submission" date="2016-06" db="EMBL/GenBank/DDBJ databases">
        <authorList>
            <person name="Varghese N."/>
            <person name="Submissions Spin"/>
        </authorList>
    </citation>
    <scope>NUCLEOTIDE SEQUENCE [LARGE SCALE GENOMIC DNA]</scope>
    <source>
        <strain evidence="3">DSM 43168</strain>
    </source>
</reference>